<evidence type="ECO:0000313" key="1">
    <source>
        <dbReference type="EMBL" id="MBE8431677.1"/>
    </source>
</evidence>
<comment type="caution">
    <text evidence="1">The sequence shown here is derived from an EMBL/GenBank/DDBJ whole genome shotgun (WGS) entry which is preliminary data.</text>
</comment>
<name>A0AA41BK68_LEPIR</name>
<accession>A0AA41BK68</accession>
<sequence>MNPATIGSRIGLSFYSINCIQQSSLVSNAIRRARTLSLKERSSELLHIDSFHVILDSNSILELLKEAYLQTIYPFILMKKMKEN</sequence>
<reference evidence="1" key="1">
    <citation type="submission" date="2020-10" db="EMBL/GenBank/DDBJ databases">
        <title>New Zealand Leptospira genomics.</title>
        <authorList>
            <person name="Wilkinson D.A."/>
            <person name="Nisa S."/>
            <person name="Moinet M."/>
            <person name="Benschop J."/>
        </authorList>
    </citation>
    <scope>NUCLEOTIDE SEQUENCE</scope>
    <source>
        <strain evidence="1">ESR8</strain>
    </source>
</reference>
<gene>
    <name evidence="1" type="ORF">IQB77_17870</name>
</gene>
<evidence type="ECO:0000313" key="2">
    <source>
        <dbReference type="Proteomes" id="UP000644282"/>
    </source>
</evidence>
<protein>
    <submittedName>
        <fullName evidence="1">Uncharacterized protein</fullName>
    </submittedName>
</protein>
<dbReference type="Proteomes" id="UP000644282">
    <property type="component" value="Unassembled WGS sequence"/>
</dbReference>
<organism evidence="1 2">
    <name type="scientific">Leptospira interrogans serovar Pomona</name>
    <dbReference type="NCBI Taxonomy" id="44276"/>
    <lineage>
        <taxon>Bacteria</taxon>
        <taxon>Pseudomonadati</taxon>
        <taxon>Spirochaetota</taxon>
        <taxon>Spirochaetia</taxon>
        <taxon>Leptospirales</taxon>
        <taxon>Leptospiraceae</taxon>
        <taxon>Leptospira</taxon>
    </lineage>
</organism>
<dbReference type="AlphaFoldDB" id="A0AA41BK68"/>
<dbReference type="EMBL" id="JADDXF010000053">
    <property type="protein sequence ID" value="MBE8431677.1"/>
    <property type="molecule type" value="Genomic_DNA"/>
</dbReference>
<proteinExistence type="predicted"/>